<dbReference type="AlphaFoldDB" id="A0AA38F854"/>
<evidence type="ECO:0000313" key="2">
    <source>
        <dbReference type="EMBL" id="KAH9292376.1"/>
    </source>
</evidence>
<name>A0AA38F854_TAXCH</name>
<accession>A0AA38F854</accession>
<proteinExistence type="predicted"/>
<evidence type="ECO:0000256" key="1">
    <source>
        <dbReference type="SAM" id="MobiDB-lite"/>
    </source>
</evidence>
<feature type="region of interest" description="Disordered" evidence="1">
    <location>
        <begin position="260"/>
        <end position="296"/>
    </location>
</feature>
<feature type="non-terminal residue" evidence="2">
    <location>
        <position position="296"/>
    </location>
</feature>
<keyword evidence="3" id="KW-1185">Reference proteome</keyword>
<reference evidence="2 3" key="1">
    <citation type="journal article" date="2021" name="Nat. Plants">
        <title>The Taxus genome provides insights into paclitaxel biosynthesis.</title>
        <authorList>
            <person name="Xiong X."/>
            <person name="Gou J."/>
            <person name="Liao Q."/>
            <person name="Li Y."/>
            <person name="Zhou Q."/>
            <person name="Bi G."/>
            <person name="Li C."/>
            <person name="Du R."/>
            <person name="Wang X."/>
            <person name="Sun T."/>
            <person name="Guo L."/>
            <person name="Liang H."/>
            <person name="Lu P."/>
            <person name="Wu Y."/>
            <person name="Zhang Z."/>
            <person name="Ro D.K."/>
            <person name="Shang Y."/>
            <person name="Huang S."/>
            <person name="Yan J."/>
        </authorList>
    </citation>
    <scope>NUCLEOTIDE SEQUENCE [LARGE SCALE GENOMIC DNA]</scope>
    <source>
        <strain evidence="2">Ta-2019</strain>
    </source>
</reference>
<gene>
    <name evidence="2" type="ORF">KI387_042438</name>
</gene>
<dbReference type="EMBL" id="JAHRHJ020003156">
    <property type="protein sequence ID" value="KAH9292376.1"/>
    <property type="molecule type" value="Genomic_DNA"/>
</dbReference>
<organism evidence="2 3">
    <name type="scientific">Taxus chinensis</name>
    <name type="common">Chinese yew</name>
    <name type="synonym">Taxus wallichiana var. chinensis</name>
    <dbReference type="NCBI Taxonomy" id="29808"/>
    <lineage>
        <taxon>Eukaryota</taxon>
        <taxon>Viridiplantae</taxon>
        <taxon>Streptophyta</taxon>
        <taxon>Embryophyta</taxon>
        <taxon>Tracheophyta</taxon>
        <taxon>Spermatophyta</taxon>
        <taxon>Pinopsida</taxon>
        <taxon>Pinidae</taxon>
        <taxon>Conifers II</taxon>
        <taxon>Cupressales</taxon>
        <taxon>Taxaceae</taxon>
        <taxon>Taxus</taxon>
    </lineage>
</organism>
<sequence>KGHSLNPKQEKNWKVSSSTIGIKRKLETLDIGTTEKNISEMVENFATFGENVMESMHIQSRSAENSENVKEPMQKQSKFVESSESVEQVVVIDINLLKKWEDKLNELKEKFFLEKLSLKQCLKEGKPQIKLHYGACGIDYGSGDISSTIQTICNYKNSHMKSEKHQHKITTIGNSESPSCNQITPKKVSGDRSEIEHAIKILHDLNKTQDSDLFKVVEATLGEYADKRKVKVECTRCNKWFSLVPASGSIATSINEHMKSKKHTLTTNKTSTVELRSDTVGRPKKPTIDKSQQSLN</sequence>
<feature type="compositionally biased region" description="Polar residues" evidence="1">
    <location>
        <begin position="265"/>
        <end position="274"/>
    </location>
</feature>
<dbReference type="Proteomes" id="UP000824469">
    <property type="component" value="Unassembled WGS sequence"/>
</dbReference>
<evidence type="ECO:0000313" key="3">
    <source>
        <dbReference type="Proteomes" id="UP000824469"/>
    </source>
</evidence>
<protein>
    <submittedName>
        <fullName evidence="2">Uncharacterized protein</fullName>
    </submittedName>
</protein>
<comment type="caution">
    <text evidence="2">The sequence shown here is derived from an EMBL/GenBank/DDBJ whole genome shotgun (WGS) entry which is preliminary data.</text>
</comment>
<dbReference type="OMA" id="MESMHIQ"/>
<feature type="non-terminal residue" evidence="2">
    <location>
        <position position="1"/>
    </location>
</feature>